<evidence type="ECO:0000313" key="2">
    <source>
        <dbReference type="EMBL" id="KXT04483.1"/>
    </source>
</evidence>
<feature type="region of interest" description="Disordered" evidence="1">
    <location>
        <begin position="115"/>
        <end position="143"/>
    </location>
</feature>
<keyword evidence="3" id="KW-1185">Reference proteome</keyword>
<dbReference type="OrthoDB" id="10624538at2759"/>
<dbReference type="EMBL" id="LFZN01000020">
    <property type="protein sequence ID" value="KXT04483.1"/>
    <property type="molecule type" value="Genomic_DNA"/>
</dbReference>
<accession>A0A139HQ18</accession>
<dbReference type="AlphaFoldDB" id="A0A139HQ18"/>
<sequence>MRCASQSCGGTYGRVHHYMRCLRTEEHGWDAVAEAVEHTKIALAATTNVDDATKGTAMWSFAKEASQCKARKDFGPVFYPCACNASPASFNCDSGLAGLPWLNRKEMYERSMALGNFTSQHPPRAAATRRGRNGGKKSGWASS</sequence>
<gene>
    <name evidence="2" type="ORF">AC578_8639</name>
</gene>
<name>A0A139HQ18_9PEZI</name>
<proteinExistence type="predicted"/>
<dbReference type="Proteomes" id="UP000070133">
    <property type="component" value="Unassembled WGS sequence"/>
</dbReference>
<evidence type="ECO:0000313" key="3">
    <source>
        <dbReference type="Proteomes" id="UP000070133"/>
    </source>
</evidence>
<organism evidence="2 3">
    <name type="scientific">Pseudocercospora eumusae</name>
    <dbReference type="NCBI Taxonomy" id="321146"/>
    <lineage>
        <taxon>Eukaryota</taxon>
        <taxon>Fungi</taxon>
        <taxon>Dikarya</taxon>
        <taxon>Ascomycota</taxon>
        <taxon>Pezizomycotina</taxon>
        <taxon>Dothideomycetes</taxon>
        <taxon>Dothideomycetidae</taxon>
        <taxon>Mycosphaerellales</taxon>
        <taxon>Mycosphaerellaceae</taxon>
        <taxon>Pseudocercospora</taxon>
    </lineage>
</organism>
<evidence type="ECO:0000256" key="1">
    <source>
        <dbReference type="SAM" id="MobiDB-lite"/>
    </source>
</evidence>
<reference evidence="2 3" key="1">
    <citation type="submission" date="2015-07" db="EMBL/GenBank/DDBJ databases">
        <title>Comparative genomics of the Sigatoka disease complex on banana suggests a link between parallel evolutionary changes in Pseudocercospora fijiensis and Pseudocercospora eumusae and increased virulence on the banana host.</title>
        <authorList>
            <person name="Chang T.-C."/>
            <person name="Salvucci A."/>
            <person name="Crous P.W."/>
            <person name="Stergiopoulos I."/>
        </authorList>
    </citation>
    <scope>NUCLEOTIDE SEQUENCE [LARGE SCALE GENOMIC DNA]</scope>
    <source>
        <strain evidence="2 3">CBS 114824</strain>
    </source>
</reference>
<comment type="caution">
    <text evidence="2">The sequence shown here is derived from an EMBL/GenBank/DDBJ whole genome shotgun (WGS) entry which is preliminary data.</text>
</comment>
<protein>
    <submittedName>
        <fullName evidence="2">Uncharacterized protein</fullName>
    </submittedName>
</protein>